<dbReference type="Pfam" id="PF13855">
    <property type="entry name" value="LRR_8"/>
    <property type="match status" value="1"/>
</dbReference>
<sequence>MDLSGNNLCGVIPEQLADLSALHNLNLPRNHLKGRIPDKIGNLQSLESLDLSINELNGTIPQSITALTSLSSLNLSYNNFSGRIPSGDQMQTLVDPTIYAGNPYLCGPPILKNCSGNEPTNTPDETKQHNGGLENIEIFLATGLGFIVGLWGVYDICVNRTYKPNIPNLKSAALLVRIANLKPVP</sequence>
<evidence type="ECO:0000256" key="2">
    <source>
        <dbReference type="ARBA" id="ARBA00009592"/>
    </source>
</evidence>
<keyword evidence="6" id="KW-0732">Signal</keyword>
<dbReference type="Pfam" id="PF00560">
    <property type="entry name" value="LRR_1"/>
    <property type="match status" value="1"/>
</dbReference>
<dbReference type="InterPro" id="IPR001611">
    <property type="entry name" value="Leu-rich_rpt"/>
</dbReference>
<dbReference type="Proteomes" id="UP000092600">
    <property type="component" value="Unassembled WGS sequence"/>
</dbReference>
<dbReference type="STRING" id="4615.A0A199V7C0"/>
<keyword evidence="8" id="KW-1133">Transmembrane helix</keyword>
<comment type="caution">
    <text evidence="11">The sequence shown here is derived from an EMBL/GenBank/DDBJ whole genome shotgun (WGS) entry which is preliminary data.</text>
</comment>
<dbReference type="InterPro" id="IPR046956">
    <property type="entry name" value="RLP23-like"/>
</dbReference>
<dbReference type="SUPFAM" id="SSF52058">
    <property type="entry name" value="L domain-like"/>
    <property type="match status" value="1"/>
</dbReference>
<comment type="similarity">
    <text evidence="2">Belongs to the RLP family.</text>
</comment>
<dbReference type="PANTHER" id="PTHR48063:SF90">
    <property type="entry name" value="OS11G0565920 PROTEIN"/>
    <property type="match status" value="1"/>
</dbReference>
<keyword evidence="11" id="KW-0675">Receptor</keyword>
<keyword evidence="4" id="KW-1070">Brassinosteroid signaling pathway</keyword>
<dbReference type="PRINTS" id="PR00019">
    <property type="entry name" value="LEURICHRPT"/>
</dbReference>
<evidence type="ECO:0000256" key="10">
    <source>
        <dbReference type="ARBA" id="ARBA00023180"/>
    </source>
</evidence>
<evidence type="ECO:0000313" key="11">
    <source>
        <dbReference type="EMBL" id="OAY72776.1"/>
    </source>
</evidence>
<protein>
    <submittedName>
        <fullName evidence="11">Leucine-rich repeat receptor-like protein FASCIATED EAR2</fullName>
    </submittedName>
</protein>
<dbReference type="PANTHER" id="PTHR48063">
    <property type="entry name" value="LRR RECEPTOR-LIKE KINASE"/>
    <property type="match status" value="1"/>
</dbReference>
<evidence type="ECO:0000256" key="9">
    <source>
        <dbReference type="ARBA" id="ARBA00023136"/>
    </source>
</evidence>
<evidence type="ECO:0000256" key="6">
    <source>
        <dbReference type="ARBA" id="ARBA00022729"/>
    </source>
</evidence>
<dbReference type="EMBL" id="LSRQ01002989">
    <property type="protein sequence ID" value="OAY72776.1"/>
    <property type="molecule type" value="Genomic_DNA"/>
</dbReference>
<proteinExistence type="inferred from homology"/>
<keyword evidence="3" id="KW-0433">Leucine-rich repeat</keyword>
<dbReference type="GO" id="GO:0016020">
    <property type="term" value="C:membrane"/>
    <property type="evidence" value="ECO:0007669"/>
    <property type="project" value="UniProtKB-SubCell"/>
</dbReference>
<accession>A0A199V7C0</accession>
<organism evidence="11 12">
    <name type="scientific">Ananas comosus</name>
    <name type="common">Pineapple</name>
    <name type="synonym">Ananas ananas</name>
    <dbReference type="NCBI Taxonomy" id="4615"/>
    <lineage>
        <taxon>Eukaryota</taxon>
        <taxon>Viridiplantae</taxon>
        <taxon>Streptophyta</taxon>
        <taxon>Embryophyta</taxon>
        <taxon>Tracheophyta</taxon>
        <taxon>Spermatophyta</taxon>
        <taxon>Magnoliopsida</taxon>
        <taxon>Liliopsida</taxon>
        <taxon>Poales</taxon>
        <taxon>Bromeliaceae</taxon>
        <taxon>Bromelioideae</taxon>
        <taxon>Ananas</taxon>
    </lineage>
</organism>
<dbReference type="FunFam" id="3.80.10.10:FF:000111">
    <property type="entry name" value="LRR receptor-like serine/threonine-protein kinase ERECTA"/>
    <property type="match status" value="1"/>
</dbReference>
<dbReference type="InterPro" id="IPR032675">
    <property type="entry name" value="LRR_dom_sf"/>
</dbReference>
<keyword evidence="10" id="KW-0325">Glycoprotein</keyword>
<feature type="non-terminal residue" evidence="11">
    <location>
        <position position="185"/>
    </location>
</feature>
<dbReference type="AlphaFoldDB" id="A0A199V7C0"/>
<evidence type="ECO:0000256" key="8">
    <source>
        <dbReference type="ARBA" id="ARBA00022989"/>
    </source>
</evidence>
<keyword evidence="7" id="KW-0677">Repeat</keyword>
<keyword evidence="5" id="KW-0812">Transmembrane</keyword>
<comment type="subcellular location">
    <subcellularLocation>
        <location evidence="1">Membrane</location>
        <topology evidence="1">Single-pass type I membrane protein</topology>
    </subcellularLocation>
</comment>
<evidence type="ECO:0000256" key="5">
    <source>
        <dbReference type="ARBA" id="ARBA00022692"/>
    </source>
</evidence>
<evidence type="ECO:0000256" key="7">
    <source>
        <dbReference type="ARBA" id="ARBA00022737"/>
    </source>
</evidence>
<name>A0A199V7C0_ANACO</name>
<dbReference type="GO" id="GO:0009742">
    <property type="term" value="P:brassinosteroid mediated signaling pathway"/>
    <property type="evidence" value="ECO:0007669"/>
    <property type="project" value="UniProtKB-KW"/>
</dbReference>
<evidence type="ECO:0000256" key="1">
    <source>
        <dbReference type="ARBA" id="ARBA00004479"/>
    </source>
</evidence>
<evidence type="ECO:0000256" key="4">
    <source>
        <dbReference type="ARBA" id="ARBA00022626"/>
    </source>
</evidence>
<dbReference type="Gene3D" id="3.80.10.10">
    <property type="entry name" value="Ribonuclease Inhibitor"/>
    <property type="match status" value="1"/>
</dbReference>
<reference evidence="11 12" key="1">
    <citation type="journal article" date="2016" name="DNA Res.">
        <title>The draft genome of MD-2 pineapple using hybrid error correction of long reads.</title>
        <authorList>
            <person name="Redwan R.M."/>
            <person name="Saidin A."/>
            <person name="Kumar S.V."/>
        </authorList>
    </citation>
    <scope>NUCLEOTIDE SEQUENCE [LARGE SCALE GENOMIC DNA]</scope>
    <source>
        <strain evidence="12">cv. MD2</strain>
        <tissue evidence="11">Leaf</tissue>
    </source>
</reference>
<gene>
    <name evidence="11" type="ORF">ACMD2_27135</name>
</gene>
<keyword evidence="9" id="KW-0472">Membrane</keyword>
<evidence type="ECO:0000313" key="12">
    <source>
        <dbReference type="Proteomes" id="UP000092600"/>
    </source>
</evidence>
<evidence type="ECO:0000256" key="3">
    <source>
        <dbReference type="ARBA" id="ARBA00022614"/>
    </source>
</evidence>